<evidence type="ECO:0000256" key="1">
    <source>
        <dbReference type="SAM" id="Phobius"/>
    </source>
</evidence>
<accession>A0A7U2F1R0</accession>
<keyword evidence="1" id="KW-1133">Transmembrane helix</keyword>
<evidence type="ECO:0000313" key="2">
    <source>
        <dbReference type="EMBL" id="QRC97022.1"/>
    </source>
</evidence>
<organism evidence="2 3">
    <name type="scientific">Phaeosphaeria nodorum (strain SN15 / ATCC MYA-4574 / FGSC 10173)</name>
    <name type="common">Glume blotch fungus</name>
    <name type="synonym">Parastagonospora nodorum</name>
    <dbReference type="NCBI Taxonomy" id="321614"/>
    <lineage>
        <taxon>Eukaryota</taxon>
        <taxon>Fungi</taxon>
        <taxon>Dikarya</taxon>
        <taxon>Ascomycota</taxon>
        <taxon>Pezizomycotina</taxon>
        <taxon>Dothideomycetes</taxon>
        <taxon>Pleosporomycetidae</taxon>
        <taxon>Pleosporales</taxon>
        <taxon>Pleosporineae</taxon>
        <taxon>Phaeosphaeriaceae</taxon>
        <taxon>Parastagonospora</taxon>
    </lineage>
</organism>
<dbReference type="AlphaFoldDB" id="A0A7U2F1R0"/>
<keyword evidence="1" id="KW-0472">Membrane</keyword>
<protein>
    <submittedName>
        <fullName evidence="2">Uncharacterized protein</fullName>
    </submittedName>
</protein>
<gene>
    <name evidence="2" type="ORF">JI435_409960</name>
</gene>
<dbReference type="Proteomes" id="UP000663193">
    <property type="component" value="Chromosome 7"/>
</dbReference>
<keyword evidence="3" id="KW-1185">Reference proteome</keyword>
<dbReference type="EMBL" id="CP069029">
    <property type="protein sequence ID" value="QRC97022.1"/>
    <property type="molecule type" value="Genomic_DNA"/>
</dbReference>
<feature type="transmembrane region" description="Helical" evidence="1">
    <location>
        <begin position="21"/>
        <end position="39"/>
    </location>
</feature>
<keyword evidence="1" id="KW-0812">Transmembrane</keyword>
<dbReference type="VEuPathDB" id="FungiDB:JI435_409960"/>
<evidence type="ECO:0000313" key="3">
    <source>
        <dbReference type="Proteomes" id="UP000663193"/>
    </source>
</evidence>
<proteinExistence type="predicted"/>
<name>A0A7U2F1R0_PHANO</name>
<sequence length="101" mass="12316">MHSDCFANIDSSVLPLHLHELFLLFWVLYLIGRFVGWRLHAHGYAYWRWNKSIRFISRFSRIIRRKHLNKNMQMVYCSRVLSSKRRFVQTSSPCPFMLWIP</sequence>
<reference evidence="3" key="1">
    <citation type="journal article" date="2021" name="BMC Genomics">
        <title>Chromosome-level genome assembly and manually-curated proteome of model necrotroph Parastagonospora nodorum Sn15 reveals a genome-wide trove of candidate effector homologs, and redundancy of virulence-related functions within an accessory chromosome.</title>
        <authorList>
            <person name="Bertazzoni S."/>
            <person name="Jones D.A.B."/>
            <person name="Phan H.T."/>
            <person name="Tan K.-C."/>
            <person name="Hane J.K."/>
        </authorList>
    </citation>
    <scope>NUCLEOTIDE SEQUENCE [LARGE SCALE GENOMIC DNA]</scope>
    <source>
        <strain evidence="3">SN15 / ATCC MYA-4574 / FGSC 10173)</strain>
    </source>
</reference>